<feature type="region of interest" description="Disordered" evidence="1">
    <location>
        <begin position="1"/>
        <end position="21"/>
    </location>
</feature>
<dbReference type="AlphaFoldDB" id="A0A7E4VMV3"/>
<proteinExistence type="predicted"/>
<evidence type="ECO:0000256" key="1">
    <source>
        <dbReference type="SAM" id="MobiDB-lite"/>
    </source>
</evidence>
<reference evidence="2" key="1">
    <citation type="journal article" date="2013" name="Genetics">
        <title>The draft genome and transcriptome of Panagrellus redivivus are shaped by the harsh demands of a free-living lifestyle.</title>
        <authorList>
            <person name="Srinivasan J."/>
            <person name="Dillman A.R."/>
            <person name="Macchietto M.G."/>
            <person name="Heikkinen L."/>
            <person name="Lakso M."/>
            <person name="Fracchia K.M."/>
            <person name="Antoshechkin I."/>
            <person name="Mortazavi A."/>
            <person name="Wong G."/>
            <person name="Sternberg P.W."/>
        </authorList>
    </citation>
    <scope>NUCLEOTIDE SEQUENCE [LARGE SCALE GENOMIC DNA]</scope>
    <source>
        <strain evidence="2">MT8872</strain>
    </source>
</reference>
<evidence type="ECO:0000313" key="2">
    <source>
        <dbReference type="Proteomes" id="UP000492821"/>
    </source>
</evidence>
<evidence type="ECO:0000313" key="3">
    <source>
        <dbReference type="WBParaSite" id="Pan_g22887.t1"/>
    </source>
</evidence>
<keyword evidence="2" id="KW-1185">Reference proteome</keyword>
<reference evidence="3" key="2">
    <citation type="submission" date="2020-10" db="UniProtKB">
        <authorList>
            <consortium name="WormBaseParasite"/>
        </authorList>
    </citation>
    <scope>IDENTIFICATION</scope>
</reference>
<dbReference type="Proteomes" id="UP000492821">
    <property type="component" value="Unassembled WGS sequence"/>
</dbReference>
<protein>
    <submittedName>
        <fullName evidence="3">Calponin-homology (CH) domain-containing protein</fullName>
    </submittedName>
</protein>
<dbReference type="WBParaSite" id="Pan_g22887.t1">
    <property type="protein sequence ID" value="Pan_g22887.t1"/>
    <property type="gene ID" value="Pan_g22887"/>
</dbReference>
<sequence length="99" mass="10923">MPIPLFSSCPQEAKTNGERKKRLSTSAAFDTSLWMATEDIVAAAIIFNINIAVFNGSTWKICNLNFVEQKMGKIVEGVPTVLLYNASNLHYEAVLSVSR</sequence>
<accession>A0A7E4VMV3</accession>
<organism evidence="2 3">
    <name type="scientific">Panagrellus redivivus</name>
    <name type="common">Microworm</name>
    <dbReference type="NCBI Taxonomy" id="6233"/>
    <lineage>
        <taxon>Eukaryota</taxon>
        <taxon>Metazoa</taxon>
        <taxon>Ecdysozoa</taxon>
        <taxon>Nematoda</taxon>
        <taxon>Chromadorea</taxon>
        <taxon>Rhabditida</taxon>
        <taxon>Tylenchina</taxon>
        <taxon>Panagrolaimomorpha</taxon>
        <taxon>Panagrolaimoidea</taxon>
        <taxon>Panagrolaimidae</taxon>
        <taxon>Panagrellus</taxon>
    </lineage>
</organism>
<name>A0A7E4VMV3_PANRE</name>